<dbReference type="InterPro" id="IPR004365">
    <property type="entry name" value="NA-bd_OB_tRNA"/>
</dbReference>
<organism evidence="3 4">
    <name type="scientific">Haloarchaeobius litoreus</name>
    <dbReference type="NCBI Taxonomy" id="755306"/>
    <lineage>
        <taxon>Archaea</taxon>
        <taxon>Methanobacteriati</taxon>
        <taxon>Methanobacteriota</taxon>
        <taxon>Stenosarchaea group</taxon>
        <taxon>Halobacteria</taxon>
        <taxon>Halobacteriales</taxon>
        <taxon>Halorubellaceae</taxon>
        <taxon>Haloarchaeobius</taxon>
    </lineage>
</organism>
<feature type="region of interest" description="Disordered" evidence="1">
    <location>
        <begin position="111"/>
        <end position="267"/>
    </location>
</feature>
<dbReference type="InterPro" id="IPR038763">
    <property type="entry name" value="DHH_sf"/>
</dbReference>
<proteinExistence type="predicted"/>
<name>A0ABD6DJB6_9EURY</name>
<dbReference type="Gene3D" id="2.40.50.140">
    <property type="entry name" value="Nucleic acid-binding proteins"/>
    <property type="match status" value="1"/>
</dbReference>
<protein>
    <submittedName>
        <fullName evidence="3">OB-fold nucleic acid binding domain-containing protein</fullName>
    </submittedName>
</protein>
<accession>A0ABD6DJB6</accession>
<reference evidence="3 4" key="1">
    <citation type="journal article" date="2019" name="Int. J. Syst. Evol. Microbiol.">
        <title>The Global Catalogue of Microorganisms (GCM) 10K type strain sequencing project: providing services to taxonomists for standard genome sequencing and annotation.</title>
        <authorList>
            <consortium name="The Broad Institute Genomics Platform"/>
            <consortium name="The Broad Institute Genome Sequencing Center for Infectious Disease"/>
            <person name="Wu L."/>
            <person name="Ma J."/>
        </authorList>
    </citation>
    <scope>NUCLEOTIDE SEQUENCE [LARGE SCALE GENOMIC DNA]</scope>
    <source>
        <strain evidence="3 4">CGMCC 1.10390</strain>
    </source>
</reference>
<dbReference type="PROSITE" id="PS50126">
    <property type="entry name" value="S1"/>
    <property type="match status" value="1"/>
</dbReference>
<dbReference type="SUPFAM" id="SSF64182">
    <property type="entry name" value="DHH phosphoesterases"/>
    <property type="match status" value="1"/>
</dbReference>
<dbReference type="CDD" id="cd04487">
    <property type="entry name" value="RecJ_OBF2_like"/>
    <property type="match status" value="1"/>
</dbReference>
<keyword evidence="4" id="KW-1185">Reference proteome</keyword>
<comment type="caution">
    <text evidence="3">The sequence shown here is derived from an EMBL/GenBank/DDBJ whole genome shotgun (WGS) entry which is preliminary data.</text>
</comment>
<feature type="compositionally biased region" description="Low complexity" evidence="1">
    <location>
        <begin position="137"/>
        <end position="146"/>
    </location>
</feature>
<dbReference type="InterPro" id="IPR003029">
    <property type="entry name" value="S1_domain"/>
</dbReference>
<evidence type="ECO:0000256" key="1">
    <source>
        <dbReference type="SAM" id="MobiDB-lite"/>
    </source>
</evidence>
<dbReference type="Pfam" id="PF01336">
    <property type="entry name" value="tRNA_anti-codon"/>
    <property type="match status" value="1"/>
</dbReference>
<dbReference type="SMART" id="SM00316">
    <property type="entry name" value="S1"/>
    <property type="match status" value="1"/>
</dbReference>
<evidence type="ECO:0000259" key="2">
    <source>
        <dbReference type="PROSITE" id="PS50126"/>
    </source>
</evidence>
<dbReference type="AlphaFoldDB" id="A0ABD6DJB6"/>
<dbReference type="RefSeq" id="WP_256398312.1">
    <property type="nucleotide sequence ID" value="NZ_JANHJR010000001.1"/>
</dbReference>
<dbReference type="Proteomes" id="UP001597034">
    <property type="component" value="Unassembled WGS sequence"/>
</dbReference>
<evidence type="ECO:0000313" key="3">
    <source>
        <dbReference type="EMBL" id="MFD1646168.1"/>
    </source>
</evidence>
<dbReference type="InterPro" id="IPR012340">
    <property type="entry name" value="NA-bd_OB-fold"/>
</dbReference>
<dbReference type="Pfam" id="PF00575">
    <property type="entry name" value="S1"/>
    <property type="match status" value="1"/>
</dbReference>
<dbReference type="EMBL" id="JBHUDO010000002">
    <property type="protein sequence ID" value="MFD1646168.1"/>
    <property type="molecule type" value="Genomic_DNA"/>
</dbReference>
<feature type="compositionally biased region" description="Acidic residues" evidence="1">
    <location>
        <begin position="166"/>
        <end position="184"/>
    </location>
</feature>
<dbReference type="Gene3D" id="2.40.50.1010">
    <property type="match status" value="1"/>
</dbReference>
<feature type="compositionally biased region" description="Acidic residues" evidence="1">
    <location>
        <begin position="120"/>
        <end position="136"/>
    </location>
</feature>
<evidence type="ECO:0000313" key="4">
    <source>
        <dbReference type="Proteomes" id="UP001597034"/>
    </source>
</evidence>
<dbReference type="SUPFAM" id="SSF50249">
    <property type="entry name" value="Nucleic acid-binding proteins"/>
    <property type="match status" value="2"/>
</dbReference>
<sequence>MGNCIICGASVDGHICSSHEEDVVFTFEGNRANQLKPGRYYEGSVDGFAEFGVFVDIGTSVTGLLHRSELDRRLDSLDWDAGDRVYVQVTDIRDNGNVDLGWSIRQRESDFRGTLVQTPEGDELPDEPDEPDEEAEPVAAGGNAAAKQKVRTPDEGDAAPATTDSDATEEAPSEGEAEGSDETVDAAKAAETDDATEDEQAETDATEPTEDEQAETDATEPTEDEQAETDATEPTEDEQAETDDAEPTEAAETDDTESRSELARSTVDNVGDLVGQVVRIEGEVVSVRQTSGPTVFEIRDETGVVECAAFEEAGVRAYPDVEVDDVVRLEGEVERHHDEVQIETEVLTTLEDDDATVVSERMDAALDEQADPGSVDLLADHDAVAAVADEVREVATEIRRAVIQGRPVVVRHTATADGYVAGAAIERAVLPLVEAEHERQDAQYHFCERRPLDDTVYGMDAATDDVTNMLDARERHGEQLPLVVLVDLGSTLESREGYELLDVYGAECLVIDSGYPDAEVADDLGGIVDPHLASDDVTDVTTTAVAANVAAHVNDDVRDDLAHLPAVSYWEDSPEAYTELASDAGYDESETTELREAVGLEAFYQSYKDKRELITDILFEETDGLAGHVSEQFRTKLDRELKTARRNLSTRSAEGVDFAVLDADAFSNRFDFPPTELLLDALHRQDGEDTEADLVTLALGEDELHIRSTSPLDVRDLGTEVDEEVPEGGVSVVGGRDGHLEFLRGEREDVLNATVSAIANSFA</sequence>
<feature type="compositionally biased region" description="Acidic residues" evidence="1">
    <location>
        <begin position="192"/>
        <end position="255"/>
    </location>
</feature>
<gene>
    <name evidence="3" type="ORF">ACFSBL_10785</name>
</gene>
<feature type="domain" description="S1 motif" evidence="2">
    <location>
        <begin position="38"/>
        <end position="105"/>
    </location>
</feature>